<dbReference type="InterPro" id="IPR012338">
    <property type="entry name" value="Beta-lactam/transpept-like"/>
</dbReference>
<protein>
    <submittedName>
        <fullName evidence="2">Beta-lactamase family protein</fullName>
    </submittedName>
</protein>
<keyword evidence="3" id="KW-1185">Reference proteome</keyword>
<dbReference type="Gene3D" id="3.40.710.10">
    <property type="entry name" value="DD-peptidase/beta-lactamase superfamily"/>
    <property type="match status" value="2"/>
</dbReference>
<organism evidence="2 3">
    <name type="scientific">Gemmatimonas groenlandica</name>
    <dbReference type="NCBI Taxonomy" id="2732249"/>
    <lineage>
        <taxon>Bacteria</taxon>
        <taxon>Pseudomonadati</taxon>
        <taxon>Gemmatimonadota</taxon>
        <taxon>Gemmatimonadia</taxon>
        <taxon>Gemmatimonadales</taxon>
        <taxon>Gemmatimonadaceae</taxon>
        <taxon>Gemmatimonas</taxon>
    </lineage>
</organism>
<dbReference type="KEGG" id="ggr:HKW67_19735"/>
<dbReference type="PANTHER" id="PTHR43283">
    <property type="entry name" value="BETA-LACTAMASE-RELATED"/>
    <property type="match status" value="1"/>
</dbReference>
<accession>A0A6M4IVF7</accession>
<evidence type="ECO:0000313" key="2">
    <source>
        <dbReference type="EMBL" id="QJR37587.1"/>
    </source>
</evidence>
<evidence type="ECO:0000313" key="3">
    <source>
        <dbReference type="Proteomes" id="UP000500938"/>
    </source>
</evidence>
<evidence type="ECO:0000259" key="1">
    <source>
        <dbReference type="Pfam" id="PF00144"/>
    </source>
</evidence>
<dbReference type="RefSeq" id="WP_171227022.1">
    <property type="nucleotide sequence ID" value="NZ_CP053085.1"/>
</dbReference>
<dbReference type="Pfam" id="PF00144">
    <property type="entry name" value="Beta-lactamase"/>
    <property type="match status" value="1"/>
</dbReference>
<feature type="domain" description="Beta-lactamase-related" evidence="1">
    <location>
        <begin position="24"/>
        <end position="330"/>
    </location>
</feature>
<dbReference type="InterPro" id="IPR001466">
    <property type="entry name" value="Beta-lactam-related"/>
</dbReference>
<dbReference type="Proteomes" id="UP000500938">
    <property type="component" value="Chromosome"/>
</dbReference>
<gene>
    <name evidence="2" type="ORF">HKW67_19735</name>
</gene>
<dbReference type="AlphaFoldDB" id="A0A6M4IVF7"/>
<proteinExistence type="predicted"/>
<dbReference type="InterPro" id="IPR050789">
    <property type="entry name" value="Diverse_Enzym_Activities"/>
</dbReference>
<dbReference type="SUPFAM" id="SSF56601">
    <property type="entry name" value="beta-lactamase/transpeptidase-like"/>
    <property type="match status" value="1"/>
</dbReference>
<name>A0A6M4IVF7_9BACT</name>
<reference evidence="2 3" key="1">
    <citation type="submission" date="2020-05" db="EMBL/GenBank/DDBJ databases">
        <title>Complete genome sequence of Gemmatimonas greenlandica TET16.</title>
        <authorList>
            <person name="Zeng Y."/>
        </authorList>
    </citation>
    <scope>NUCLEOTIDE SEQUENCE [LARGE SCALE GENOMIC DNA]</scope>
    <source>
        <strain evidence="2 3">TET16</strain>
    </source>
</reference>
<sequence length="353" mass="38402">MASNMVSNDRDAARALFARFDSLRVAERIPGMAVVLLRDTTVLLAQGFGFADVAREIPVTPDTPFDVASVAKPISAVVALRLVEAGQLDLDRPMRRYRDFNEFCAAARGDGGIFFGDYACENDQLTLRHVLSMTANGTPGTRFWYNPPSFSWASRPMAEVAGQTFSDLVDSLVFRPAGMQHAARRHRRRPLPPELAAALATPYHVDSAGQVVPSDPPPPQGDGAAGGVIASANDVARFDIALTSGRLLAPASRASLWTPTRTPSGAMLPYGLGWFLATYQGRSLAWHTGLWEGRYSALYLKVLNASRDEQLTLILLANSEGLRWPSRLDEAAIERSAFATAFLDAFPARRTTH</sequence>
<dbReference type="EMBL" id="CP053085">
    <property type="protein sequence ID" value="QJR37587.1"/>
    <property type="molecule type" value="Genomic_DNA"/>
</dbReference>